<comment type="catalytic activity">
    <reaction evidence="11">
        <text>4 Fe(II)-[cytochrome c] + O2 + 8 H(+)(in) = 4 Fe(III)-[cytochrome c] + 2 H2O + 4 H(+)(out)</text>
        <dbReference type="Rhea" id="RHEA:11436"/>
        <dbReference type="Rhea" id="RHEA-COMP:10350"/>
        <dbReference type="Rhea" id="RHEA-COMP:14399"/>
        <dbReference type="ChEBI" id="CHEBI:15377"/>
        <dbReference type="ChEBI" id="CHEBI:15378"/>
        <dbReference type="ChEBI" id="CHEBI:15379"/>
        <dbReference type="ChEBI" id="CHEBI:29033"/>
        <dbReference type="ChEBI" id="CHEBI:29034"/>
        <dbReference type="EC" id="7.1.1.9"/>
    </reaction>
</comment>
<dbReference type="GO" id="GO:0005886">
    <property type="term" value="C:plasma membrane"/>
    <property type="evidence" value="ECO:0007669"/>
    <property type="project" value="UniProtKB-SubCell"/>
</dbReference>
<dbReference type="Pfam" id="PF00116">
    <property type="entry name" value="COX2"/>
    <property type="match status" value="1"/>
</dbReference>
<comment type="similarity">
    <text evidence="2 10">Belongs to the cytochrome c oxidase subunit 2 family.</text>
</comment>
<dbReference type="AlphaFoldDB" id="A0A4Q5M5I4"/>
<evidence type="ECO:0000256" key="4">
    <source>
        <dbReference type="ARBA" id="ARBA00022660"/>
    </source>
</evidence>
<evidence type="ECO:0000256" key="8">
    <source>
        <dbReference type="ARBA" id="ARBA00022989"/>
    </source>
</evidence>
<name>A0A4Q5M5I4_9BACT</name>
<feature type="domain" description="Cytochrome oxidase subunit II copper A binding" evidence="14">
    <location>
        <begin position="172"/>
        <end position="328"/>
    </location>
</feature>
<feature type="transmembrane region" description="Helical" evidence="13">
    <location>
        <begin position="48"/>
        <end position="69"/>
    </location>
</feature>
<dbReference type="GO" id="GO:0042773">
    <property type="term" value="P:ATP synthesis coupled electron transport"/>
    <property type="evidence" value="ECO:0007669"/>
    <property type="project" value="TreeGrafter"/>
</dbReference>
<protein>
    <recommendedName>
        <fullName evidence="11">Cytochrome c oxidase subunit 2</fullName>
        <ecNumber evidence="11">7.1.1.9</ecNumber>
    </recommendedName>
</protein>
<keyword evidence="11" id="KW-0186">Copper</keyword>
<comment type="function">
    <text evidence="11">Subunits I and II form the functional core of the enzyme complex. Electrons originating in cytochrome c are transferred via heme a and Cu(A) to the binuclear center formed by heme a3 and Cu(B).</text>
</comment>
<dbReference type="Gene3D" id="1.10.287.90">
    <property type="match status" value="1"/>
</dbReference>
<accession>A0A4Q5M5I4</accession>
<dbReference type="RefSeq" id="WP_130019287.1">
    <property type="nucleotide sequence ID" value="NZ_SEWF01000002.1"/>
</dbReference>
<dbReference type="Proteomes" id="UP000293162">
    <property type="component" value="Unassembled WGS sequence"/>
</dbReference>
<keyword evidence="17" id="KW-1185">Reference proteome</keyword>
<evidence type="ECO:0000256" key="13">
    <source>
        <dbReference type="SAM" id="Phobius"/>
    </source>
</evidence>
<evidence type="ECO:0000259" key="15">
    <source>
        <dbReference type="PROSITE" id="PS50999"/>
    </source>
</evidence>
<evidence type="ECO:0000259" key="14">
    <source>
        <dbReference type="PROSITE" id="PS50857"/>
    </source>
</evidence>
<feature type="domain" description="Cytochrome oxidase subunit II transmembrane region profile" evidence="15">
    <location>
        <begin position="72"/>
        <end position="170"/>
    </location>
</feature>
<keyword evidence="8 13" id="KW-1133">Transmembrane helix</keyword>
<evidence type="ECO:0000256" key="11">
    <source>
        <dbReference type="RuleBase" id="RU004024"/>
    </source>
</evidence>
<dbReference type="InterPro" id="IPR045187">
    <property type="entry name" value="CcO_II"/>
</dbReference>
<dbReference type="Gene3D" id="2.60.40.420">
    <property type="entry name" value="Cupredoxins - blue copper proteins"/>
    <property type="match status" value="1"/>
</dbReference>
<dbReference type="EC" id="7.1.1.9" evidence="11"/>
<dbReference type="PANTHER" id="PTHR22888:SF9">
    <property type="entry name" value="CYTOCHROME C OXIDASE SUBUNIT 2"/>
    <property type="match status" value="1"/>
</dbReference>
<evidence type="ECO:0000256" key="5">
    <source>
        <dbReference type="ARBA" id="ARBA00022692"/>
    </source>
</evidence>
<dbReference type="GO" id="GO:0004129">
    <property type="term" value="F:cytochrome-c oxidase activity"/>
    <property type="evidence" value="ECO:0007669"/>
    <property type="project" value="UniProtKB-EC"/>
</dbReference>
<organism evidence="16 17">
    <name type="scientific">Emticicia agri</name>
    <dbReference type="NCBI Taxonomy" id="2492393"/>
    <lineage>
        <taxon>Bacteria</taxon>
        <taxon>Pseudomonadati</taxon>
        <taxon>Bacteroidota</taxon>
        <taxon>Cytophagia</taxon>
        <taxon>Cytophagales</taxon>
        <taxon>Leadbetterellaceae</taxon>
        <taxon>Emticicia</taxon>
    </lineage>
</organism>
<evidence type="ECO:0000256" key="10">
    <source>
        <dbReference type="RuleBase" id="RU000456"/>
    </source>
</evidence>
<proteinExistence type="inferred from homology"/>
<evidence type="ECO:0000256" key="1">
    <source>
        <dbReference type="ARBA" id="ARBA00004141"/>
    </source>
</evidence>
<keyword evidence="7 10" id="KW-0249">Electron transport</keyword>
<dbReference type="PROSITE" id="PS50999">
    <property type="entry name" value="COX2_TM"/>
    <property type="match status" value="1"/>
</dbReference>
<evidence type="ECO:0000313" key="17">
    <source>
        <dbReference type="Proteomes" id="UP000293162"/>
    </source>
</evidence>
<dbReference type="PROSITE" id="PS50857">
    <property type="entry name" value="COX2_CUA"/>
    <property type="match status" value="1"/>
</dbReference>
<evidence type="ECO:0000256" key="7">
    <source>
        <dbReference type="ARBA" id="ARBA00022982"/>
    </source>
</evidence>
<dbReference type="InterPro" id="IPR011759">
    <property type="entry name" value="Cyt_c_oxidase_su2_TM_dom"/>
</dbReference>
<dbReference type="InterPro" id="IPR002429">
    <property type="entry name" value="CcO_II-like_C"/>
</dbReference>
<dbReference type="GO" id="GO:0005507">
    <property type="term" value="F:copper ion binding"/>
    <property type="evidence" value="ECO:0007669"/>
    <property type="project" value="InterPro"/>
</dbReference>
<dbReference type="EMBL" id="SEWF01000002">
    <property type="protein sequence ID" value="RYU97505.1"/>
    <property type="molecule type" value="Genomic_DNA"/>
</dbReference>
<evidence type="ECO:0000256" key="12">
    <source>
        <dbReference type="SAM" id="MobiDB-lite"/>
    </source>
</evidence>
<evidence type="ECO:0000256" key="6">
    <source>
        <dbReference type="ARBA" id="ARBA00022967"/>
    </source>
</evidence>
<dbReference type="Pfam" id="PF02790">
    <property type="entry name" value="COX2_TM"/>
    <property type="match status" value="1"/>
</dbReference>
<keyword evidence="6" id="KW-1278">Translocase</keyword>
<evidence type="ECO:0000256" key="2">
    <source>
        <dbReference type="ARBA" id="ARBA00007866"/>
    </source>
</evidence>
<keyword evidence="4 10" id="KW-0679">Respiratory chain</keyword>
<dbReference type="OrthoDB" id="9781261at2"/>
<feature type="transmembrane region" description="Helical" evidence="13">
    <location>
        <begin position="96"/>
        <end position="121"/>
    </location>
</feature>
<dbReference type="PANTHER" id="PTHR22888">
    <property type="entry name" value="CYTOCHROME C OXIDASE, SUBUNIT II"/>
    <property type="match status" value="1"/>
</dbReference>
<dbReference type="InterPro" id="IPR036257">
    <property type="entry name" value="Cyt_c_oxidase_su2_TM_sf"/>
</dbReference>
<dbReference type="InterPro" id="IPR008972">
    <property type="entry name" value="Cupredoxin"/>
</dbReference>
<feature type="region of interest" description="Disordered" evidence="12">
    <location>
        <begin position="361"/>
        <end position="380"/>
    </location>
</feature>
<comment type="subcellular location">
    <subcellularLocation>
        <location evidence="10">Cell membrane</location>
        <topology evidence="10">Multi-pass membrane protein</topology>
    </subcellularLocation>
    <subcellularLocation>
        <location evidence="1">Membrane</location>
        <topology evidence="1">Multi-pass membrane protein</topology>
    </subcellularLocation>
</comment>
<keyword evidence="3 10" id="KW-0813">Transport</keyword>
<feature type="transmembrane region" description="Helical" evidence="13">
    <location>
        <begin position="6"/>
        <end position="27"/>
    </location>
</feature>
<dbReference type="PRINTS" id="PR01166">
    <property type="entry name" value="CYCOXIDASEII"/>
</dbReference>
<evidence type="ECO:0000256" key="9">
    <source>
        <dbReference type="ARBA" id="ARBA00023136"/>
    </source>
</evidence>
<dbReference type="SUPFAM" id="SSF49503">
    <property type="entry name" value="Cupredoxins"/>
    <property type="match status" value="1"/>
</dbReference>
<gene>
    <name evidence="16" type="ORF">EWM59_02095</name>
</gene>
<comment type="caution">
    <text evidence="16">The sequence shown here is derived from an EMBL/GenBank/DDBJ whole genome shotgun (WGS) entry which is preliminary data.</text>
</comment>
<dbReference type="SUPFAM" id="SSF81464">
    <property type="entry name" value="Cytochrome c oxidase subunit II-like, transmembrane region"/>
    <property type="match status" value="1"/>
</dbReference>
<evidence type="ECO:0000313" key="16">
    <source>
        <dbReference type="EMBL" id="RYU97505.1"/>
    </source>
</evidence>
<reference evidence="16 17" key="1">
    <citation type="submission" date="2019-02" db="EMBL/GenBank/DDBJ databases">
        <title>Bacterial novel species Emticicia sp. 17J42-9 isolated from soil.</title>
        <authorList>
            <person name="Jung H.-Y."/>
        </authorList>
    </citation>
    <scope>NUCLEOTIDE SEQUENCE [LARGE SCALE GENOMIC DNA]</scope>
    <source>
        <strain evidence="16 17">17J42-9</strain>
    </source>
</reference>
<feature type="transmembrane region" description="Helical" evidence="13">
    <location>
        <begin position="142"/>
        <end position="163"/>
    </location>
</feature>
<sequence>MTLLIVILAVVFLILTIMVISKTQTLLKGVKDKSESEVEDTITDGANNMNAIGLFVFWILSVIGVVWSFEYAKKDFLISFGDLPTASSVHGKETDYWFWFGMAVITVAFLVVNSVLFYFPLKYRYKKDRKAYFYPHNNTLEIVWTLIPALVMAGLVFTGLKVWNSVMSDAPKDAEVIEIMGKQFGWQVRYGGVDNEKLGNYSYKLINDAEGNEFGIDFTDENSFDDFTSNTEMHIPKGKPVLLKIRARDVLHSVFIPHMRVKMDAVPGMPTKFWFVADKSTADMRAELGNPDFKYEIACTEVCGRSHFAMKLTLIVDEPAEYEKWKKEQKSLLASKPEFMEKVPANLQGKAMKYIMPAAPASTDSTTAATGGAATSASLR</sequence>
<evidence type="ECO:0000256" key="3">
    <source>
        <dbReference type="ARBA" id="ARBA00022448"/>
    </source>
</evidence>
<keyword evidence="9 13" id="KW-0472">Membrane</keyword>
<comment type="cofactor">
    <cofactor evidence="11">
        <name>Cu cation</name>
        <dbReference type="ChEBI" id="CHEBI:23378"/>
    </cofactor>
    <text evidence="11">Binds a copper A center.</text>
</comment>
<keyword evidence="5 10" id="KW-0812">Transmembrane</keyword>
<keyword evidence="11" id="KW-0479">Metal-binding</keyword>